<dbReference type="Pfam" id="PF14545">
    <property type="entry name" value="DBB"/>
    <property type="match status" value="1"/>
</dbReference>
<feature type="compositionally biased region" description="Low complexity" evidence="1">
    <location>
        <begin position="2191"/>
        <end position="2219"/>
    </location>
</feature>
<dbReference type="PROSITE" id="PS51257">
    <property type="entry name" value="PROKAR_LIPOPROTEIN"/>
    <property type="match status" value="1"/>
</dbReference>
<evidence type="ECO:0000259" key="2">
    <source>
        <dbReference type="PROSITE" id="PS51376"/>
    </source>
</evidence>
<feature type="compositionally biased region" description="Basic and acidic residues" evidence="1">
    <location>
        <begin position="148"/>
        <end position="157"/>
    </location>
</feature>
<proteinExistence type="predicted"/>
<dbReference type="GO" id="GO:0005829">
    <property type="term" value="C:cytosol"/>
    <property type="evidence" value="ECO:0007669"/>
    <property type="project" value="TreeGrafter"/>
</dbReference>
<gene>
    <name evidence="4" type="primary">LOC108674844</name>
</gene>
<feature type="region of interest" description="Disordered" evidence="1">
    <location>
        <begin position="1453"/>
        <end position="1480"/>
    </location>
</feature>
<dbReference type="GO" id="GO:0005068">
    <property type="term" value="F:transmembrane receptor protein tyrosine kinase adaptor activity"/>
    <property type="evidence" value="ECO:0007669"/>
    <property type="project" value="TreeGrafter"/>
</dbReference>
<feature type="compositionally biased region" description="Basic and acidic residues" evidence="1">
    <location>
        <begin position="2118"/>
        <end position="2142"/>
    </location>
</feature>
<feature type="region of interest" description="Disordered" evidence="1">
    <location>
        <begin position="1632"/>
        <end position="1703"/>
    </location>
</feature>
<dbReference type="OrthoDB" id="6351770at2759"/>
<organism evidence="3 4">
    <name type="scientific">Hyalella azteca</name>
    <name type="common">Amphipod</name>
    <dbReference type="NCBI Taxonomy" id="294128"/>
    <lineage>
        <taxon>Eukaryota</taxon>
        <taxon>Metazoa</taxon>
        <taxon>Ecdysozoa</taxon>
        <taxon>Arthropoda</taxon>
        <taxon>Crustacea</taxon>
        <taxon>Multicrustacea</taxon>
        <taxon>Malacostraca</taxon>
        <taxon>Eumalacostraca</taxon>
        <taxon>Peracarida</taxon>
        <taxon>Amphipoda</taxon>
        <taxon>Senticaudata</taxon>
        <taxon>Talitrida</taxon>
        <taxon>Talitroidea</taxon>
        <taxon>Hyalellidae</taxon>
        <taxon>Hyalella</taxon>
    </lineage>
</organism>
<reference evidence="4" key="1">
    <citation type="submission" date="2025-08" db="UniProtKB">
        <authorList>
            <consortium name="RefSeq"/>
        </authorList>
    </citation>
    <scope>IDENTIFICATION</scope>
    <source>
        <tissue evidence="4">Whole organism</tissue>
    </source>
</reference>
<dbReference type="CTD" id="41770"/>
<feature type="compositionally biased region" description="Polar residues" evidence="1">
    <location>
        <begin position="2226"/>
        <end position="2244"/>
    </location>
</feature>
<sequence length="2318" mass="248878">MASSRLEPTEVVGKQGPGVYYNLPASASCEKPECLPADAAALTTLLPASFTSVNDHSAPLQPICRENITASRQGFSKKASPSKLPVLKHKTGPVPSKRTSLSRVLKIRNKEKDEVLPNNCATESDQLSKNSVDVLNQAIFVNNVHSNSREIPSESKPAKKKSSSTSSLFGSWLRKKGKESNSTTDLKPTLLPSAVETPETCTRDNSSLDCNEHLDPNLRSTETLCAPQRASFTLSPRAVSGISWKFDDLPPADIAANLEENYRASNEDPHRSSKCLNLSPSSDTMSRASSVDIYSNQIDMNLTNSILESFSDNLSIASDGTMVGQNSHVSDDRIKCIASSKVEYCNLAWMTSSVHEEDQSDVRVVENLFHGCPDNTSCLRPEAGVNLFNCASGTSTEAKNLRVTSAHNMGYPLVVNASDDFSSSSKPNLGLIANGVSVPHCWLHLLSPTELSEPADQEREIKLGTRVQEKVDQIMNGNGDGRMSCENLIENDYNSTRISEVGQDKSHQSDQCSENKMPMNRLVAAFQNENSSIVYHFIKDETNAGSGVEPLSDSNVISQEVTIAGIKESISKLATRPNADITNINIESQIDFGREQLSTSNSMRNAVVYEVKDIVVKPLSSDRREILVNAPLDVPRPADSSNRVTLIPDSTTAECTSEMSNDPSSSHLAGCSVTSSNDIHQQNFTANATDCELKTSASYDESTAFSLANVAANVPRSSGQSASGTHLGDSVRTNGLHKAVADVDTTDTDDDELERAICSQTASSVRPAESQSSSPADIYSQSYTARASFVKPKIVNYQRPSVPTENMSSGVNPTGFSNDLYVLCANDGSMPVLRCDNTQSPTQLPRTFTYRDLAGQHLDSAMNERYPRLVSRDGAQLAMPQPAEFEPGEFSSLLLPRLFTLDSESGVSDRDRKIIRNMRTNLADWQKKSEWLSKKKRMKTFKKMGGACSEVVILHASDGAPWARYLASLLTSALTYRLGDDACTGGASGGSACTGGASGGSACTGGASGPQTGFTWVPVAGSCRQKIHHRPSVECRNVERILGPSVPPILAQRLHSARVQIVVMTPGFLSHVNDPQLELGCVLVPRRILGLLVGTSCDHVNDRHLGALISFQEWPLLTVAQPSVWLCAAVVSRALSVLCSSRVYSGYSEEPSRGAFRISPSKVTESQRQVYLLVEDSDSGAGQGELVSLEGVARDDVVIHVMLEGVTATRVHNWKYHNPYCVSFRMPDEAMRTSRLVEVTLALPGATLGARKIKCESRQDTIAALLLTLSDGADVMSQSLGVAPRSLDAHLASCLRRGLPPFTGAPLAAHLPPPSRLSCSSAQPPPGDCRSPSHLPTWLHFAAHHGLLELTAALLTVPGWREAVRLPNCDGLTPDRLAQANAHDNLAERLEYLALLVTDESLADFEAPPNLSELSNCSATRADCLHSPRAEGFTRSSTGCSTGIADCLQSPRSKDITRTSSTGSNRSHDLSCNAASPRRSRFTCSPSLLCASHPKKCLDLAVNSTTISVCASATPISEVTTCVDGSKEHKIGCHVKQVQGHQVLRRSPSSDGAHESTGVFESKTTARSEAAATYGTGERALKNAAVNNSDRETCAKSRKELPLHRTIGANYDTVSLPRPVLHAGLFEESMQSVTLGGPRARPVVFRRQRSDESNSRETKTKPLDGVRSKSIDCNLDEDSNARAPSPTNSSNNSQLPSLSGSSVSAKVTTQESVTNISVCSDASIVPRISSTHEDRFNYENSPAALPSYRSPHDSLPPLPTEELLESNLESPNHLGPDSDGHTSSTPCASRWCCDPSFSSVNGSALNDNQLLWTPRSQVTDSQDSSYLDMTRSDGSTFNSSLNMMHQSRAISSAANLTLEELRTVGRSYPTTFPESARTHSDSELHESYMESSSFVLPSEILESIAMTRSVTMPTYSTCMDKSNFPNGNALPSAVSSPNPITPIIGPSSRISTLATNTETVPTRDSAVSLNITRDISPSPAGTTTPSLTTFLGSSIASGGSSTRTHERLRFPVTSGSNNVERYDIRNHGAASNGSLPNGASGNIADEVQVSSSDRVSSPRRHVTAPHSRIMTPDSVSSQPELIQANGVQDAVILRGGSSQNNGVAARLKGFFKARSKHRLGEARRQNSGHASHDAAGDPHNDYVDDPTAAVPRLPPATEALATNLTSDEPVLVTSSSAADTRGSVVAHRSTDSLASSSTTQASSATTIGTSFQSTSTTSSCPRQPARASTASENHSNQDTHNGYFSKNVCRDPNNGIICSTFEDIVVNDHPHRQFVDSLLNSGDFELDDESARGDPADASRLSPDAPPGEQTHHHDRVC</sequence>
<keyword evidence="3" id="KW-1185">Reference proteome</keyword>
<feature type="domain" description="DBB" evidence="2">
    <location>
        <begin position="1158"/>
        <end position="1307"/>
    </location>
</feature>
<feature type="region of interest" description="Disordered" evidence="1">
    <location>
        <begin position="74"/>
        <end position="101"/>
    </location>
</feature>
<feature type="region of interest" description="Disordered" evidence="1">
    <location>
        <begin position="1735"/>
        <end position="1760"/>
    </location>
</feature>
<accession>A0A979FNK3</accession>
<feature type="region of interest" description="Disordered" evidence="1">
    <location>
        <begin position="2118"/>
        <end position="2151"/>
    </location>
</feature>
<dbReference type="Proteomes" id="UP000694843">
    <property type="component" value="Unplaced"/>
</dbReference>
<dbReference type="InterPro" id="IPR017893">
    <property type="entry name" value="DBB_domain"/>
</dbReference>
<evidence type="ECO:0000313" key="3">
    <source>
        <dbReference type="Proteomes" id="UP000694843"/>
    </source>
</evidence>
<dbReference type="RefSeq" id="XP_047738641.1">
    <property type="nucleotide sequence ID" value="XM_047882685.1"/>
</dbReference>
<feature type="region of interest" description="Disordered" evidence="1">
    <location>
        <begin position="148"/>
        <end position="191"/>
    </location>
</feature>
<feature type="region of interest" description="Disordered" evidence="1">
    <location>
        <begin position="2048"/>
        <end position="2077"/>
    </location>
</feature>
<feature type="compositionally biased region" description="Basic and acidic residues" evidence="1">
    <location>
        <begin position="1648"/>
        <end position="1670"/>
    </location>
</feature>
<name>A0A979FNK3_HYAAZ</name>
<dbReference type="PANTHER" id="PTHR16267:SF11">
    <property type="entry name" value="STUMPS, ISOFORM E"/>
    <property type="match status" value="1"/>
</dbReference>
<dbReference type="KEGG" id="hazt:108674844"/>
<dbReference type="PROSITE" id="PS51376">
    <property type="entry name" value="DBB"/>
    <property type="match status" value="1"/>
</dbReference>
<feature type="region of interest" description="Disordered" evidence="1">
    <location>
        <begin position="263"/>
        <end position="286"/>
    </location>
</feature>
<feature type="region of interest" description="Disordered" evidence="1">
    <location>
        <begin position="1543"/>
        <end position="1566"/>
    </location>
</feature>
<protein>
    <submittedName>
        <fullName evidence="4">Uncharacterized protein LOC108674844</fullName>
    </submittedName>
</protein>
<dbReference type="InterPro" id="IPR052446">
    <property type="entry name" value="B-cell_PI3K-Signaling_Adptrs"/>
</dbReference>
<feature type="region of interest" description="Disordered" evidence="1">
    <location>
        <begin position="2285"/>
        <end position="2318"/>
    </location>
</feature>
<evidence type="ECO:0000313" key="4">
    <source>
        <dbReference type="RefSeq" id="XP_047738641.1"/>
    </source>
</evidence>
<feature type="compositionally biased region" description="Low complexity" evidence="1">
    <location>
        <begin position="1681"/>
        <end position="1703"/>
    </location>
</feature>
<feature type="compositionally biased region" description="Polar residues" evidence="1">
    <location>
        <begin position="274"/>
        <end position="286"/>
    </location>
</feature>
<evidence type="ECO:0000256" key="1">
    <source>
        <dbReference type="SAM" id="MobiDB-lite"/>
    </source>
</evidence>
<dbReference type="GO" id="GO:0005104">
    <property type="term" value="F:fibroblast growth factor receptor binding"/>
    <property type="evidence" value="ECO:0007669"/>
    <property type="project" value="TreeGrafter"/>
</dbReference>
<dbReference type="GeneID" id="108674844"/>
<dbReference type="SMART" id="SM01282">
    <property type="entry name" value="DBB"/>
    <property type="match status" value="1"/>
</dbReference>
<feature type="region of interest" description="Disordered" evidence="1">
    <location>
        <begin position="2173"/>
        <end position="2244"/>
    </location>
</feature>
<dbReference type="PANTHER" id="PTHR16267">
    <property type="entry name" value="BANK1/PIK3AP1 FAMILY MEMBER"/>
    <property type="match status" value="1"/>
</dbReference>